<sequence length="307" mass="34246">MDKPQSYGKRLIDDIRHQPMIYLMALPVIAFYVVFHYVPMYGITMAFQNYSIRLGTMGSEWVGLTHFVDFFESYYFETLLTNTLLISLYDLLFGFPAPLILALLINELGGTKFKKVVQTISYIPHFISVVIICGIINLFTSSTGLFNDIVAFLGGERSDMLARPELFRTIYTASGVWQGVGFGSIIYLAALSGVDPGLYDAARMDGAGRFRQTLHITLPGIMPTVTILLILRVGSLLSVGYEKIILLYNPITYSTADVISSFVYRKGVLDANYSYSTAIGLFNSIINFLLLVAANYASRKVSETSLW</sequence>
<feature type="transmembrane region" description="Helical" evidence="7">
    <location>
        <begin position="125"/>
        <end position="154"/>
    </location>
</feature>
<dbReference type="Proteomes" id="UP000824140">
    <property type="component" value="Unassembled WGS sequence"/>
</dbReference>
<evidence type="ECO:0000259" key="8">
    <source>
        <dbReference type="PROSITE" id="PS50928"/>
    </source>
</evidence>
<gene>
    <name evidence="9" type="ORF">IAA84_03485</name>
</gene>
<evidence type="ECO:0000256" key="3">
    <source>
        <dbReference type="ARBA" id="ARBA00022475"/>
    </source>
</evidence>
<feature type="transmembrane region" description="Helical" evidence="7">
    <location>
        <begin position="276"/>
        <end position="297"/>
    </location>
</feature>
<dbReference type="InterPro" id="IPR035906">
    <property type="entry name" value="MetI-like_sf"/>
</dbReference>
<dbReference type="GO" id="GO:0005886">
    <property type="term" value="C:plasma membrane"/>
    <property type="evidence" value="ECO:0007669"/>
    <property type="project" value="UniProtKB-SubCell"/>
</dbReference>
<evidence type="ECO:0000313" key="9">
    <source>
        <dbReference type="EMBL" id="HIS92059.1"/>
    </source>
</evidence>
<dbReference type="AlphaFoldDB" id="A0A9D1FZ42"/>
<dbReference type="PANTHER" id="PTHR43227:SF11">
    <property type="entry name" value="BLL4140 PROTEIN"/>
    <property type="match status" value="1"/>
</dbReference>
<reference evidence="9" key="2">
    <citation type="journal article" date="2021" name="PeerJ">
        <title>Extensive microbial diversity within the chicken gut microbiome revealed by metagenomics and culture.</title>
        <authorList>
            <person name="Gilroy R."/>
            <person name="Ravi A."/>
            <person name="Getino M."/>
            <person name="Pursley I."/>
            <person name="Horton D.L."/>
            <person name="Alikhan N.F."/>
            <person name="Baker D."/>
            <person name="Gharbi K."/>
            <person name="Hall N."/>
            <person name="Watson M."/>
            <person name="Adriaenssens E.M."/>
            <person name="Foster-Nyarko E."/>
            <person name="Jarju S."/>
            <person name="Secka A."/>
            <person name="Antonio M."/>
            <person name="Oren A."/>
            <person name="Chaudhuri R.R."/>
            <person name="La Ragione R."/>
            <person name="Hildebrand F."/>
            <person name="Pallen M.J."/>
        </authorList>
    </citation>
    <scope>NUCLEOTIDE SEQUENCE</scope>
    <source>
        <strain evidence="9">13766</strain>
    </source>
</reference>
<evidence type="ECO:0000256" key="6">
    <source>
        <dbReference type="ARBA" id="ARBA00023136"/>
    </source>
</evidence>
<feature type="transmembrane region" description="Helical" evidence="7">
    <location>
        <begin position="175"/>
        <end position="194"/>
    </location>
</feature>
<dbReference type="CDD" id="cd06261">
    <property type="entry name" value="TM_PBP2"/>
    <property type="match status" value="1"/>
</dbReference>
<feature type="transmembrane region" description="Helical" evidence="7">
    <location>
        <begin position="20"/>
        <end position="38"/>
    </location>
</feature>
<dbReference type="GO" id="GO:0055085">
    <property type="term" value="P:transmembrane transport"/>
    <property type="evidence" value="ECO:0007669"/>
    <property type="project" value="InterPro"/>
</dbReference>
<evidence type="ECO:0000256" key="2">
    <source>
        <dbReference type="ARBA" id="ARBA00022448"/>
    </source>
</evidence>
<evidence type="ECO:0000256" key="1">
    <source>
        <dbReference type="ARBA" id="ARBA00004651"/>
    </source>
</evidence>
<proteinExistence type="inferred from homology"/>
<evidence type="ECO:0000313" key="10">
    <source>
        <dbReference type="Proteomes" id="UP000824140"/>
    </source>
</evidence>
<comment type="similarity">
    <text evidence="7">Belongs to the binding-protein-dependent transport system permease family.</text>
</comment>
<evidence type="ECO:0000256" key="4">
    <source>
        <dbReference type="ARBA" id="ARBA00022692"/>
    </source>
</evidence>
<accession>A0A9D1FZ42</accession>
<feature type="domain" description="ABC transmembrane type-1" evidence="8">
    <location>
        <begin position="80"/>
        <end position="294"/>
    </location>
</feature>
<comment type="caution">
    <text evidence="9">The sequence shown here is derived from an EMBL/GenBank/DDBJ whole genome shotgun (WGS) entry which is preliminary data.</text>
</comment>
<reference evidence="9" key="1">
    <citation type="submission" date="2020-10" db="EMBL/GenBank/DDBJ databases">
        <authorList>
            <person name="Gilroy R."/>
        </authorList>
    </citation>
    <scope>NUCLEOTIDE SEQUENCE</scope>
    <source>
        <strain evidence="9">13766</strain>
    </source>
</reference>
<dbReference type="InterPro" id="IPR050809">
    <property type="entry name" value="UgpAE/MalFG_permease"/>
</dbReference>
<keyword evidence="2 7" id="KW-0813">Transport</keyword>
<dbReference type="EMBL" id="DVJN01000067">
    <property type="protein sequence ID" value="HIS92059.1"/>
    <property type="molecule type" value="Genomic_DNA"/>
</dbReference>
<dbReference type="SUPFAM" id="SSF161098">
    <property type="entry name" value="MetI-like"/>
    <property type="match status" value="1"/>
</dbReference>
<feature type="transmembrane region" description="Helical" evidence="7">
    <location>
        <begin position="214"/>
        <end position="233"/>
    </location>
</feature>
<keyword evidence="5 7" id="KW-1133">Transmembrane helix</keyword>
<dbReference type="PANTHER" id="PTHR43227">
    <property type="entry name" value="BLL4140 PROTEIN"/>
    <property type="match status" value="1"/>
</dbReference>
<feature type="transmembrane region" description="Helical" evidence="7">
    <location>
        <begin position="83"/>
        <end position="105"/>
    </location>
</feature>
<keyword evidence="6 7" id="KW-0472">Membrane</keyword>
<dbReference type="Gene3D" id="1.10.3720.10">
    <property type="entry name" value="MetI-like"/>
    <property type="match status" value="1"/>
</dbReference>
<keyword evidence="4 7" id="KW-0812">Transmembrane</keyword>
<comment type="subcellular location">
    <subcellularLocation>
        <location evidence="1 7">Cell membrane</location>
        <topology evidence="1 7">Multi-pass membrane protein</topology>
    </subcellularLocation>
</comment>
<evidence type="ECO:0000256" key="5">
    <source>
        <dbReference type="ARBA" id="ARBA00022989"/>
    </source>
</evidence>
<evidence type="ECO:0000256" key="7">
    <source>
        <dbReference type="RuleBase" id="RU363032"/>
    </source>
</evidence>
<name>A0A9D1FZ42_9FIRM</name>
<dbReference type="PROSITE" id="PS50928">
    <property type="entry name" value="ABC_TM1"/>
    <property type="match status" value="1"/>
</dbReference>
<protein>
    <submittedName>
        <fullName evidence="9">Sugar ABC transporter permease</fullName>
    </submittedName>
</protein>
<organism evidence="9 10">
    <name type="scientific">Candidatus Alectryocaccomicrobium excrementavium</name>
    <dbReference type="NCBI Taxonomy" id="2840668"/>
    <lineage>
        <taxon>Bacteria</taxon>
        <taxon>Bacillati</taxon>
        <taxon>Bacillota</taxon>
        <taxon>Clostridia</taxon>
        <taxon>Candidatus Alectryocaccomicrobium</taxon>
    </lineage>
</organism>
<dbReference type="Pfam" id="PF00528">
    <property type="entry name" value="BPD_transp_1"/>
    <property type="match status" value="1"/>
</dbReference>
<keyword evidence="3" id="KW-1003">Cell membrane</keyword>
<dbReference type="InterPro" id="IPR000515">
    <property type="entry name" value="MetI-like"/>
</dbReference>